<protein>
    <submittedName>
        <fullName evidence="2">Uncharacterized protein</fullName>
    </submittedName>
</protein>
<accession>A0A1U8IMB5</accession>
<dbReference type="PANTHER" id="PTHR35317:SF24">
    <property type="entry name" value="RETROVIRUS-RELATED POL POLYPROTEIN FROM TRANSPOSON TNT 1-94"/>
    <property type="match status" value="1"/>
</dbReference>
<reference evidence="1" key="1">
    <citation type="journal article" date="2020" name="Nat. Genet.">
        <title>Genomic diversifications of five Gossypium allopolyploid species and their impact on cotton improvement.</title>
        <authorList>
            <person name="Chen Z.J."/>
            <person name="Sreedasyam A."/>
            <person name="Ando A."/>
            <person name="Song Q."/>
            <person name="De Santiago L.M."/>
            <person name="Hulse-Kemp A.M."/>
            <person name="Ding M."/>
            <person name="Ye W."/>
            <person name="Kirkbride R.C."/>
            <person name="Jenkins J."/>
            <person name="Plott C."/>
            <person name="Lovell J."/>
            <person name="Lin Y.M."/>
            <person name="Vaughn R."/>
            <person name="Liu B."/>
            <person name="Simpson S."/>
            <person name="Scheffler B.E."/>
            <person name="Wen L."/>
            <person name="Saski C.A."/>
            <person name="Grover C.E."/>
            <person name="Hu G."/>
            <person name="Conover J.L."/>
            <person name="Carlson J.W."/>
            <person name="Shu S."/>
            <person name="Boston L.B."/>
            <person name="Williams M."/>
            <person name="Peterson D.G."/>
            <person name="McGee K."/>
            <person name="Jones D.C."/>
            <person name="Wendel J.F."/>
            <person name="Stelly D.M."/>
            <person name="Grimwood J."/>
            <person name="Schmutz J."/>
        </authorList>
    </citation>
    <scope>NUCLEOTIDE SEQUENCE [LARGE SCALE GENOMIC DNA]</scope>
    <source>
        <strain evidence="1">cv. TM-1</strain>
    </source>
</reference>
<proteinExistence type="predicted"/>
<keyword evidence="1" id="KW-1185">Reference proteome</keyword>
<dbReference type="PaxDb" id="3635-A0A1U8IMB5"/>
<name>A0A1U8IMB5_GOSHI</name>
<sequence>MEPRSSNMSVLAPPVFDEENYQVSVVKMQAYMKGCEHWEPVKEDYEVTPLPNNPTINQIKMNNERTNEKAKAKACLYALISPAIFNRIMAFGSKKLQLKDSESIKEYSDKLIDITNKVRVLGTDLSNTRMVHKILVFVLEKYEATISSLEKTKDLTQLRVVELISSLQAQE</sequence>
<dbReference type="GeneID" id="107898226"/>
<evidence type="ECO:0000313" key="1">
    <source>
        <dbReference type="Proteomes" id="UP000818029"/>
    </source>
</evidence>
<dbReference type="SMR" id="A0A1U8IMB5"/>
<organism evidence="1 2">
    <name type="scientific">Gossypium hirsutum</name>
    <name type="common">Upland cotton</name>
    <name type="synonym">Gossypium mexicanum</name>
    <dbReference type="NCBI Taxonomy" id="3635"/>
    <lineage>
        <taxon>Eukaryota</taxon>
        <taxon>Viridiplantae</taxon>
        <taxon>Streptophyta</taxon>
        <taxon>Embryophyta</taxon>
        <taxon>Tracheophyta</taxon>
        <taxon>Spermatophyta</taxon>
        <taxon>Magnoliopsida</taxon>
        <taxon>eudicotyledons</taxon>
        <taxon>Gunneridae</taxon>
        <taxon>Pentapetalae</taxon>
        <taxon>rosids</taxon>
        <taxon>malvids</taxon>
        <taxon>Malvales</taxon>
        <taxon>Malvaceae</taxon>
        <taxon>Malvoideae</taxon>
        <taxon>Gossypium</taxon>
    </lineage>
</organism>
<dbReference type="PANTHER" id="PTHR35317">
    <property type="entry name" value="OS04G0629600 PROTEIN"/>
    <property type="match status" value="1"/>
</dbReference>
<evidence type="ECO:0000313" key="2">
    <source>
        <dbReference type="RefSeq" id="XP_016679246.1"/>
    </source>
</evidence>
<dbReference type="RefSeq" id="XP_016679246.1">
    <property type="nucleotide sequence ID" value="XM_016823757.1"/>
</dbReference>
<dbReference type="KEGG" id="ghi:107898226"/>
<dbReference type="Proteomes" id="UP000818029">
    <property type="component" value="Chromosome D04"/>
</dbReference>
<dbReference type="AlphaFoldDB" id="A0A1U8IMB5"/>
<dbReference type="Pfam" id="PF14223">
    <property type="entry name" value="Retrotran_gag_2"/>
    <property type="match status" value="1"/>
</dbReference>
<reference evidence="2" key="2">
    <citation type="submission" date="2025-08" db="UniProtKB">
        <authorList>
            <consortium name="RefSeq"/>
        </authorList>
    </citation>
    <scope>IDENTIFICATION</scope>
</reference>
<gene>
    <name evidence="2" type="primary">LOC107898226</name>
</gene>